<name>B9KZV5_THERP</name>
<dbReference type="SUPFAM" id="SSF51658">
    <property type="entry name" value="Xylose isomerase-like"/>
    <property type="match status" value="1"/>
</dbReference>
<sequence>MEILVSTGSLPWLPLSARLQLIREAGADGAELLLQRRPREREAETIREISRESGLPVRSLHSLLRLRSVSPDIQAVDVESSARLAAELPRCSILVVHPPIGAEREQWTTVMRRIERSRPEHLRIGLETPGQHRRGQRPAPFDNLEFLVRYAEEWDLGIVFDTAHAASLGWDLQAALALCLPRLVNVHLSDASDREWWIGFLNSIVRDHRCPGDGILPLRQLLQFLRDQGYRGFVTLELSPLALFSLRRGSIVRVLQKAIAFVCEAIGEPAPGRSSPGREPPTRRR</sequence>
<dbReference type="Proteomes" id="UP000000447">
    <property type="component" value="Chromosome"/>
</dbReference>
<dbReference type="STRING" id="309801.trd_0952"/>
<keyword evidence="3" id="KW-1185">Reference proteome</keyword>
<gene>
    <name evidence="2" type="ordered locus">trd_0952</name>
</gene>
<evidence type="ECO:0000313" key="2">
    <source>
        <dbReference type="EMBL" id="ACM06201.1"/>
    </source>
</evidence>
<proteinExistence type="predicted"/>
<dbReference type="PANTHER" id="PTHR12110">
    <property type="entry name" value="HYDROXYPYRUVATE ISOMERASE"/>
    <property type="match status" value="1"/>
</dbReference>
<protein>
    <submittedName>
        <fullName evidence="2">Putative conserved protein</fullName>
    </submittedName>
</protein>
<reference evidence="2 3" key="1">
    <citation type="journal article" date="2009" name="PLoS ONE">
        <title>Complete genome sequence of the aerobic CO-oxidizing thermophile Thermomicrobium roseum.</title>
        <authorList>
            <person name="Wu D."/>
            <person name="Raymond J."/>
            <person name="Wu M."/>
            <person name="Chatterji S."/>
            <person name="Ren Q."/>
            <person name="Graham J.E."/>
            <person name="Bryant D.A."/>
            <person name="Robb F."/>
            <person name="Colman A."/>
            <person name="Tallon L.J."/>
            <person name="Badger J.H."/>
            <person name="Madupu R."/>
            <person name="Ward N.L."/>
            <person name="Eisen J.A."/>
        </authorList>
    </citation>
    <scope>NUCLEOTIDE SEQUENCE [LARGE SCALE GENOMIC DNA]</scope>
    <source>
        <strain evidence="3">ATCC 27502 / DSM 5159 / P-2</strain>
    </source>
</reference>
<organism evidence="2 3">
    <name type="scientific">Thermomicrobium roseum (strain ATCC 27502 / DSM 5159 / P-2)</name>
    <dbReference type="NCBI Taxonomy" id="309801"/>
    <lineage>
        <taxon>Bacteria</taxon>
        <taxon>Pseudomonadati</taxon>
        <taxon>Thermomicrobiota</taxon>
        <taxon>Thermomicrobia</taxon>
        <taxon>Thermomicrobiales</taxon>
        <taxon>Thermomicrobiaceae</taxon>
        <taxon>Thermomicrobium</taxon>
    </lineage>
</organism>
<dbReference type="InterPro" id="IPR013022">
    <property type="entry name" value="Xyl_isomerase-like_TIM-brl"/>
</dbReference>
<evidence type="ECO:0000313" key="3">
    <source>
        <dbReference type="Proteomes" id="UP000000447"/>
    </source>
</evidence>
<accession>B9KZV5</accession>
<feature type="domain" description="Xylose isomerase-like TIM barrel" evidence="1">
    <location>
        <begin position="19"/>
        <end position="239"/>
    </location>
</feature>
<dbReference type="eggNOG" id="COG1082">
    <property type="taxonomic scope" value="Bacteria"/>
</dbReference>
<dbReference type="InterPro" id="IPR050312">
    <property type="entry name" value="IolE/XylAMocC-like"/>
</dbReference>
<dbReference type="EMBL" id="CP001275">
    <property type="protein sequence ID" value="ACM06201.1"/>
    <property type="molecule type" value="Genomic_DNA"/>
</dbReference>
<dbReference type="HOGENOM" id="CLU_085089_0_0_0"/>
<evidence type="ECO:0000259" key="1">
    <source>
        <dbReference type="Pfam" id="PF01261"/>
    </source>
</evidence>
<dbReference type="RefSeq" id="WP_015921916.1">
    <property type="nucleotide sequence ID" value="NC_011959.1"/>
</dbReference>
<dbReference type="InterPro" id="IPR036237">
    <property type="entry name" value="Xyl_isomerase-like_sf"/>
</dbReference>
<dbReference type="Gene3D" id="3.20.20.150">
    <property type="entry name" value="Divalent-metal-dependent TIM barrel enzymes"/>
    <property type="match status" value="1"/>
</dbReference>
<dbReference type="KEGG" id="tro:trd_0952"/>
<dbReference type="AlphaFoldDB" id="B9KZV5"/>
<dbReference type="Pfam" id="PF01261">
    <property type="entry name" value="AP_endonuc_2"/>
    <property type="match status" value="1"/>
</dbReference>